<dbReference type="Pfam" id="PF00754">
    <property type="entry name" value="F5_F8_type_C"/>
    <property type="match status" value="1"/>
</dbReference>
<sequence>MPVTRRTLLSTAAFGSAAALLTDLSPASAASPPGDVVGKISVGYQGWFACPGDGAPIGGWWHWSRDRFQPPSPANTTIVSWPDMRDFTHAYPTAYPHLGDGRTATLFSSYDQQTVDTHFQWMRAYGIDTAALQRFNPTGDEGPTRDAMTLKVRTAAEATGRKFYIMYDVTSWTSMQSEIKADWTAKMSAHTASPAYAQQNGKPVVCIWGFGFSDDARPFAPGPCLDVVNWFKAQGCYVIGGVPTYWREGKNDSRAGFSDVYRAFDMISPWMVGRTGTLDGLDWFLANVNTADQAECNAYGIDYQPCVLPGDLSTGARHHGDFYWRSLYNMIKLGAQGLYVSMFDEFNEGNQVAKTAETAASVPAGSGIRPLDEDGTFCSSDYYLRITQDGGRMLKGQLALTAVRPTPPVTGTTPPPPTGDLAAGKAATAGSANGPYAAANAVDASPSTYWESAGALPQWFQVDLGAGYAVNRLVLRLPAGWERRTQTITVQGSTNGTTFTTLAGSTGYVFDPGAGNTTTVMLSGATVRYVRLSFAANTGWPAAQLAQLQAYAESSPPPAGDLARGKPTSSSGQAQAYGPGHAVDGDAGTYWESANNAFPQWIQVDLGSATAVSRVVLKLPSGWGARSQTVAVATSTNGTAFSTFSAAAARAFEPAAGNTVTVDGSSVQARYVRVTVTANTGWPAGQLSALEVYTT</sequence>
<reference evidence="4 5" key="1">
    <citation type="submission" date="2022-06" db="EMBL/GenBank/DDBJ databases">
        <title>Actinoplanes abujensis sp. nov., isolated from Nigerian arid soil.</title>
        <authorList>
            <person name="Ding P."/>
        </authorList>
    </citation>
    <scope>NUCLEOTIDE SEQUENCE [LARGE SCALE GENOMIC DNA]</scope>
    <source>
        <strain evidence="5">TRM88002</strain>
    </source>
</reference>
<keyword evidence="2" id="KW-0732">Signal</keyword>
<feature type="region of interest" description="Disordered" evidence="1">
    <location>
        <begin position="553"/>
        <end position="581"/>
    </location>
</feature>
<name>A0ABT0XR56_9ACTN</name>
<dbReference type="Gene3D" id="3.20.20.80">
    <property type="entry name" value="Glycosidases"/>
    <property type="match status" value="1"/>
</dbReference>
<proteinExistence type="predicted"/>
<dbReference type="PROSITE" id="PS51318">
    <property type="entry name" value="TAT"/>
    <property type="match status" value="1"/>
</dbReference>
<organism evidence="4 5">
    <name type="scientific">Paractinoplanes hotanensis</name>
    <dbReference type="NCBI Taxonomy" id="2906497"/>
    <lineage>
        <taxon>Bacteria</taxon>
        <taxon>Bacillati</taxon>
        <taxon>Actinomycetota</taxon>
        <taxon>Actinomycetes</taxon>
        <taxon>Micromonosporales</taxon>
        <taxon>Micromonosporaceae</taxon>
        <taxon>Paractinoplanes</taxon>
    </lineage>
</organism>
<dbReference type="EMBL" id="JAMQOL010000002">
    <property type="protein sequence ID" value="MCM4076251.1"/>
    <property type="molecule type" value="Genomic_DNA"/>
</dbReference>
<dbReference type="InterPro" id="IPR051941">
    <property type="entry name" value="BG_Antigen-Binding_Lectin"/>
</dbReference>
<feature type="signal peptide" evidence="2">
    <location>
        <begin position="1"/>
        <end position="29"/>
    </location>
</feature>
<keyword evidence="5" id="KW-1185">Reference proteome</keyword>
<protein>
    <submittedName>
        <fullName evidence="4">Discoidin domain-containing protein</fullName>
    </submittedName>
</protein>
<gene>
    <name evidence="4" type="ORF">LXN57_01585</name>
</gene>
<evidence type="ECO:0000313" key="4">
    <source>
        <dbReference type="EMBL" id="MCM4076251.1"/>
    </source>
</evidence>
<evidence type="ECO:0000256" key="2">
    <source>
        <dbReference type="SAM" id="SignalP"/>
    </source>
</evidence>
<dbReference type="InterPro" id="IPR000421">
    <property type="entry name" value="FA58C"/>
</dbReference>
<dbReference type="PANTHER" id="PTHR45713:SF6">
    <property type="entry name" value="F5_8 TYPE C DOMAIN-CONTAINING PROTEIN"/>
    <property type="match status" value="1"/>
</dbReference>
<evidence type="ECO:0000256" key="1">
    <source>
        <dbReference type="SAM" id="MobiDB-lite"/>
    </source>
</evidence>
<dbReference type="CDD" id="cd11576">
    <property type="entry name" value="GH99_GH71_like_2"/>
    <property type="match status" value="1"/>
</dbReference>
<dbReference type="InterPro" id="IPR008979">
    <property type="entry name" value="Galactose-bd-like_sf"/>
</dbReference>
<dbReference type="Gene3D" id="2.60.120.260">
    <property type="entry name" value="Galactose-binding domain-like"/>
    <property type="match status" value="2"/>
</dbReference>
<dbReference type="Pfam" id="PF22633">
    <property type="entry name" value="F5_F8_type_C_2"/>
    <property type="match status" value="1"/>
</dbReference>
<feature type="chain" id="PRO_5045641582" evidence="2">
    <location>
        <begin position="30"/>
        <end position="695"/>
    </location>
</feature>
<dbReference type="InterPro" id="IPR006311">
    <property type="entry name" value="TAT_signal"/>
</dbReference>
<dbReference type="PANTHER" id="PTHR45713">
    <property type="entry name" value="FTP DOMAIN-CONTAINING PROTEIN"/>
    <property type="match status" value="1"/>
</dbReference>
<dbReference type="PROSITE" id="PS50022">
    <property type="entry name" value="FA58C_3"/>
    <property type="match status" value="2"/>
</dbReference>
<dbReference type="SUPFAM" id="SSF49785">
    <property type="entry name" value="Galactose-binding domain-like"/>
    <property type="match status" value="2"/>
</dbReference>
<dbReference type="Proteomes" id="UP001523216">
    <property type="component" value="Unassembled WGS sequence"/>
</dbReference>
<feature type="domain" description="F5/8 type C" evidence="3">
    <location>
        <begin position="550"/>
        <end position="695"/>
    </location>
</feature>
<evidence type="ECO:0000313" key="5">
    <source>
        <dbReference type="Proteomes" id="UP001523216"/>
    </source>
</evidence>
<evidence type="ECO:0000259" key="3">
    <source>
        <dbReference type="PROSITE" id="PS50022"/>
    </source>
</evidence>
<comment type="caution">
    <text evidence="4">The sequence shown here is derived from an EMBL/GenBank/DDBJ whole genome shotgun (WGS) entry which is preliminary data.</text>
</comment>
<dbReference type="RefSeq" id="WP_251796160.1">
    <property type="nucleotide sequence ID" value="NZ_JAMQOL010000002.1"/>
</dbReference>
<dbReference type="SMART" id="SM00231">
    <property type="entry name" value="FA58C"/>
    <property type="match status" value="2"/>
</dbReference>
<accession>A0ABT0XR56</accession>
<feature type="domain" description="F5/8 type C" evidence="3">
    <location>
        <begin position="405"/>
        <end position="549"/>
    </location>
</feature>